<dbReference type="InterPro" id="IPR003661">
    <property type="entry name" value="HisK_dim/P_dom"/>
</dbReference>
<evidence type="ECO:0000256" key="7">
    <source>
        <dbReference type="ARBA" id="ARBA00022840"/>
    </source>
</evidence>
<dbReference type="GO" id="GO:0005524">
    <property type="term" value="F:ATP binding"/>
    <property type="evidence" value="ECO:0007669"/>
    <property type="project" value="UniProtKB-KW"/>
</dbReference>
<keyword evidence="5" id="KW-0547">Nucleotide-binding</keyword>
<dbReference type="InterPro" id="IPR003594">
    <property type="entry name" value="HATPase_dom"/>
</dbReference>
<keyword evidence="8" id="KW-0902">Two-component regulatory system</keyword>
<dbReference type="EC" id="2.7.13.3" evidence="2"/>
<keyword evidence="9" id="KW-1133">Transmembrane helix</keyword>
<dbReference type="SMART" id="SM00388">
    <property type="entry name" value="HisKA"/>
    <property type="match status" value="1"/>
</dbReference>
<keyword evidence="3" id="KW-0597">Phosphoprotein</keyword>
<protein>
    <recommendedName>
        <fullName evidence="2">histidine kinase</fullName>
        <ecNumber evidence="2">2.7.13.3</ecNumber>
    </recommendedName>
</protein>
<dbReference type="CDD" id="cd00082">
    <property type="entry name" value="HisKA"/>
    <property type="match status" value="1"/>
</dbReference>
<dbReference type="InterPro" id="IPR036097">
    <property type="entry name" value="HisK_dim/P_sf"/>
</dbReference>
<evidence type="ECO:0000313" key="11">
    <source>
        <dbReference type="EMBL" id="SHO48298.1"/>
    </source>
</evidence>
<evidence type="ECO:0000256" key="2">
    <source>
        <dbReference type="ARBA" id="ARBA00012438"/>
    </source>
</evidence>
<dbReference type="RefSeq" id="WP_084553885.1">
    <property type="nucleotide sequence ID" value="NZ_FRFE01000009.1"/>
</dbReference>
<proteinExistence type="predicted"/>
<dbReference type="SMART" id="SM00387">
    <property type="entry name" value="HATPase_c"/>
    <property type="match status" value="1"/>
</dbReference>
<evidence type="ECO:0000256" key="6">
    <source>
        <dbReference type="ARBA" id="ARBA00022777"/>
    </source>
</evidence>
<dbReference type="InterPro" id="IPR004358">
    <property type="entry name" value="Sig_transdc_His_kin-like_C"/>
</dbReference>
<keyword evidence="7" id="KW-0067">ATP-binding</keyword>
<dbReference type="STRING" id="1121416.SAMN02745220_02247"/>
<dbReference type="PROSITE" id="PS50109">
    <property type="entry name" value="HIS_KIN"/>
    <property type="match status" value="1"/>
</dbReference>
<dbReference type="Gene3D" id="3.30.565.10">
    <property type="entry name" value="Histidine kinase-like ATPase, C-terminal domain"/>
    <property type="match status" value="1"/>
</dbReference>
<keyword evidence="9" id="KW-0472">Membrane</keyword>
<keyword evidence="6 11" id="KW-0418">Kinase</keyword>
<dbReference type="PANTHER" id="PTHR43065:SF10">
    <property type="entry name" value="PEROXIDE STRESS-ACTIVATED HISTIDINE KINASE MAK3"/>
    <property type="match status" value="1"/>
</dbReference>
<evidence type="ECO:0000256" key="5">
    <source>
        <dbReference type="ARBA" id="ARBA00022741"/>
    </source>
</evidence>
<dbReference type="Pfam" id="PF02518">
    <property type="entry name" value="HATPase_c"/>
    <property type="match status" value="1"/>
</dbReference>
<feature type="transmembrane region" description="Helical" evidence="9">
    <location>
        <begin position="185"/>
        <end position="206"/>
    </location>
</feature>
<dbReference type="OrthoDB" id="9781147at2"/>
<keyword evidence="4" id="KW-0808">Transferase</keyword>
<reference evidence="11 12" key="1">
    <citation type="submission" date="2016-12" db="EMBL/GenBank/DDBJ databases">
        <authorList>
            <person name="Song W.-J."/>
            <person name="Kurnit D.M."/>
        </authorList>
    </citation>
    <scope>NUCLEOTIDE SEQUENCE [LARGE SCALE GENOMIC DNA]</scope>
    <source>
        <strain evidence="11 12">DSM 18488</strain>
    </source>
</reference>
<organism evidence="11 12">
    <name type="scientific">Desulfopila aestuarii DSM 18488</name>
    <dbReference type="NCBI Taxonomy" id="1121416"/>
    <lineage>
        <taxon>Bacteria</taxon>
        <taxon>Pseudomonadati</taxon>
        <taxon>Thermodesulfobacteriota</taxon>
        <taxon>Desulfobulbia</taxon>
        <taxon>Desulfobulbales</taxon>
        <taxon>Desulfocapsaceae</taxon>
        <taxon>Desulfopila</taxon>
    </lineage>
</organism>
<comment type="catalytic activity">
    <reaction evidence="1">
        <text>ATP + protein L-histidine = ADP + protein N-phospho-L-histidine.</text>
        <dbReference type="EC" id="2.7.13.3"/>
    </reaction>
</comment>
<keyword evidence="12" id="KW-1185">Reference proteome</keyword>
<feature type="transmembrane region" description="Helical" evidence="9">
    <location>
        <begin position="14"/>
        <end position="34"/>
    </location>
</feature>
<evidence type="ECO:0000256" key="1">
    <source>
        <dbReference type="ARBA" id="ARBA00000085"/>
    </source>
</evidence>
<dbReference type="PANTHER" id="PTHR43065">
    <property type="entry name" value="SENSOR HISTIDINE KINASE"/>
    <property type="match status" value="1"/>
</dbReference>
<dbReference type="Pfam" id="PF00512">
    <property type="entry name" value="HisKA"/>
    <property type="match status" value="1"/>
</dbReference>
<evidence type="ECO:0000256" key="9">
    <source>
        <dbReference type="SAM" id="Phobius"/>
    </source>
</evidence>
<evidence type="ECO:0000256" key="8">
    <source>
        <dbReference type="ARBA" id="ARBA00023012"/>
    </source>
</evidence>
<dbReference type="Gene3D" id="1.10.287.130">
    <property type="match status" value="1"/>
</dbReference>
<dbReference type="GO" id="GO:0000155">
    <property type="term" value="F:phosphorelay sensor kinase activity"/>
    <property type="evidence" value="ECO:0007669"/>
    <property type="project" value="InterPro"/>
</dbReference>
<dbReference type="InterPro" id="IPR005467">
    <property type="entry name" value="His_kinase_dom"/>
</dbReference>
<evidence type="ECO:0000259" key="10">
    <source>
        <dbReference type="PROSITE" id="PS50109"/>
    </source>
</evidence>
<gene>
    <name evidence="11" type="ORF">SAMN02745220_02247</name>
</gene>
<accession>A0A1M7Y700</accession>
<evidence type="ECO:0000256" key="3">
    <source>
        <dbReference type="ARBA" id="ARBA00022553"/>
    </source>
</evidence>
<keyword evidence="9" id="KW-0812">Transmembrane</keyword>
<dbReference type="SUPFAM" id="SSF47384">
    <property type="entry name" value="Homodimeric domain of signal transducing histidine kinase"/>
    <property type="match status" value="1"/>
</dbReference>
<dbReference type="PRINTS" id="PR00344">
    <property type="entry name" value="BCTRLSENSOR"/>
</dbReference>
<name>A0A1M7Y700_9BACT</name>
<evidence type="ECO:0000313" key="12">
    <source>
        <dbReference type="Proteomes" id="UP000184603"/>
    </source>
</evidence>
<evidence type="ECO:0000256" key="4">
    <source>
        <dbReference type="ARBA" id="ARBA00022679"/>
    </source>
</evidence>
<sequence length="497" mass="55968">MMSAFSLRSKITCIFSAIAVIVLAGGGSLFWYTFQTDRSIGMMIDREIFLYKAVQDMELALANQKGFLTYYFLDGDEKWLAALATYRQMFSESLERATSLNLAKGNREAIEDIAEKYHDYIAAKDQVIDNYKLGIHPDTISASHQKQRDAFFHLLTLCEEFSRKQWRDILQREEAGIKRSKKMRATAFTGLIAFVALSALFLMILYRQILVPIRGLAMETGGLPQENIKNEVDSLAHSLQDMRRDFDETSTQLARSQRTLMQAERMATVGELAAGVAHTIRNPFTSIKMRMFSLGRTLDLNDAQNEDLKVIADEIARIDKIVQNFLEFARPPKLRLESCHLHDIIHSVLVLLEYRIKKYEVELCYEPRPDLPVVRIDPDRIKEALVNLIVNSCEAMGHGGTITVAESRTVDSQLGEVAVLSVTDTGPGVPEAILDKITTPFFTTKDEGSGIGLSIVVRIVQEHDGRFIVSSEPGKGTECMIYLPVAGRAYEHDSDNR</sequence>
<dbReference type="EMBL" id="FRFE01000009">
    <property type="protein sequence ID" value="SHO48298.1"/>
    <property type="molecule type" value="Genomic_DNA"/>
</dbReference>
<dbReference type="SUPFAM" id="SSF55874">
    <property type="entry name" value="ATPase domain of HSP90 chaperone/DNA topoisomerase II/histidine kinase"/>
    <property type="match status" value="1"/>
</dbReference>
<dbReference type="InterPro" id="IPR036890">
    <property type="entry name" value="HATPase_C_sf"/>
</dbReference>
<dbReference type="AlphaFoldDB" id="A0A1M7Y700"/>
<feature type="domain" description="Histidine kinase" evidence="10">
    <location>
        <begin position="275"/>
        <end position="487"/>
    </location>
</feature>
<dbReference type="Proteomes" id="UP000184603">
    <property type="component" value="Unassembled WGS sequence"/>
</dbReference>